<dbReference type="SUPFAM" id="SSF55729">
    <property type="entry name" value="Acyl-CoA N-acyltransferases (Nat)"/>
    <property type="match status" value="1"/>
</dbReference>
<dbReference type="CDD" id="cd04301">
    <property type="entry name" value="NAT_SF"/>
    <property type="match status" value="1"/>
</dbReference>
<dbReference type="STRING" id="1616788.AR543_01595"/>
<dbReference type="EMBL" id="CP013023">
    <property type="protein sequence ID" value="ANF98580.1"/>
    <property type="molecule type" value="Genomic_DNA"/>
</dbReference>
<evidence type="ECO:0000313" key="2">
    <source>
        <dbReference type="EMBL" id="ANF98580.1"/>
    </source>
</evidence>
<organism evidence="2 3">
    <name type="scientific">Paenibacillus bovis</name>
    <dbReference type="NCBI Taxonomy" id="1616788"/>
    <lineage>
        <taxon>Bacteria</taxon>
        <taxon>Bacillati</taxon>
        <taxon>Bacillota</taxon>
        <taxon>Bacilli</taxon>
        <taxon>Bacillales</taxon>
        <taxon>Paenibacillaceae</taxon>
        <taxon>Paenibacillus</taxon>
    </lineage>
</organism>
<gene>
    <name evidence="2" type="ORF">AR543_01595</name>
</gene>
<proteinExistence type="predicted"/>
<dbReference type="InterPro" id="IPR000182">
    <property type="entry name" value="GNAT_dom"/>
</dbReference>
<sequence>MQITLCPVEESHIILNLYPFYLYDLSEIWERQPNRHGVFEEEDSYRTLAEQSDVFRIWWQHPGILFPYLIRVGGIPAGFALVATPPYIPTHEPIDYFMHEFFIMRPFRGQGLAAQAARHIFGQFRGSWGLHTNPTEHNQHAIHFWNRLLADYTNNKYSSELIEGSENEQFLSFRFDQRQI</sequence>
<dbReference type="PROSITE" id="PS51186">
    <property type="entry name" value="GNAT"/>
    <property type="match status" value="1"/>
</dbReference>
<dbReference type="AlphaFoldDB" id="A0A172ZN16"/>
<dbReference type="Gene3D" id="3.40.630.30">
    <property type="match status" value="1"/>
</dbReference>
<evidence type="ECO:0000259" key="1">
    <source>
        <dbReference type="PROSITE" id="PS51186"/>
    </source>
</evidence>
<keyword evidence="2" id="KW-0808">Transferase</keyword>
<reference evidence="2 3" key="2">
    <citation type="journal article" date="2016" name="Int. J. Syst. Evol. Microbiol.">
        <title>Paenibacillus bovis sp. nov., isolated from raw yak (Bos grunniens) milk.</title>
        <authorList>
            <person name="Gao C."/>
            <person name="Han J."/>
            <person name="Liu Z."/>
            <person name="Xu X."/>
            <person name="Hang F."/>
            <person name="Wu Z."/>
        </authorList>
    </citation>
    <scope>NUCLEOTIDE SEQUENCE [LARGE SCALE GENOMIC DNA]</scope>
    <source>
        <strain evidence="2 3">BD3526</strain>
    </source>
</reference>
<feature type="domain" description="N-acetyltransferase" evidence="1">
    <location>
        <begin position="15"/>
        <end position="176"/>
    </location>
</feature>
<accession>A0A172ZN16</accession>
<keyword evidence="3" id="KW-1185">Reference proteome</keyword>
<dbReference type="KEGG" id="pbv:AR543_01595"/>
<dbReference type="Proteomes" id="UP000078148">
    <property type="component" value="Chromosome"/>
</dbReference>
<dbReference type="Pfam" id="PF00583">
    <property type="entry name" value="Acetyltransf_1"/>
    <property type="match status" value="1"/>
</dbReference>
<dbReference type="GO" id="GO:0016747">
    <property type="term" value="F:acyltransferase activity, transferring groups other than amino-acyl groups"/>
    <property type="evidence" value="ECO:0007669"/>
    <property type="project" value="InterPro"/>
</dbReference>
<protein>
    <submittedName>
        <fullName evidence="2">Acetyltransferase</fullName>
    </submittedName>
</protein>
<evidence type="ECO:0000313" key="3">
    <source>
        <dbReference type="Proteomes" id="UP000078148"/>
    </source>
</evidence>
<name>A0A172ZN16_9BACL</name>
<dbReference type="InterPro" id="IPR016181">
    <property type="entry name" value="Acyl_CoA_acyltransferase"/>
</dbReference>
<reference evidence="3" key="1">
    <citation type="submission" date="2015-10" db="EMBL/GenBank/DDBJ databases">
        <title>Genome of Paenibacillus bovis sp. nov.</title>
        <authorList>
            <person name="Wu Z."/>
            <person name="Gao C."/>
            <person name="Liu Z."/>
            <person name="Zheng H."/>
        </authorList>
    </citation>
    <scope>NUCLEOTIDE SEQUENCE [LARGE SCALE GENOMIC DNA]</scope>
    <source>
        <strain evidence="3">BD3526</strain>
    </source>
</reference>